<evidence type="ECO:0000313" key="2">
    <source>
        <dbReference type="Proteomes" id="UP000014073"/>
    </source>
</evidence>
<dbReference type="SUPFAM" id="SSF50969">
    <property type="entry name" value="YVTN repeat-like/Quinoprotein amine dehydrogenase"/>
    <property type="match status" value="1"/>
</dbReference>
<accession>S0F691</accession>
<dbReference type="PROSITE" id="PS51257">
    <property type="entry name" value="PROKAR_LIPOPROTEIN"/>
    <property type="match status" value="1"/>
</dbReference>
<dbReference type="OrthoDB" id="1047112at2"/>
<comment type="caution">
    <text evidence="1">The sequence shown here is derived from an EMBL/GenBank/DDBJ whole genome shotgun (WGS) entry which is preliminary data.</text>
</comment>
<evidence type="ECO:0008006" key="3">
    <source>
        <dbReference type="Google" id="ProtNLM"/>
    </source>
</evidence>
<dbReference type="HOGENOM" id="CLU_066812_0_0_10"/>
<protein>
    <recommendedName>
        <fullName evidence="3">6-bladed beta-propeller</fullName>
    </recommendedName>
</protein>
<proteinExistence type="predicted"/>
<reference evidence="1 2" key="1">
    <citation type="submission" date="2008-12" db="EMBL/GenBank/DDBJ databases">
        <authorList>
            <person name="Fulton L."/>
            <person name="Clifton S."/>
            <person name="Fulton B."/>
            <person name="Xu J."/>
            <person name="Minx P."/>
            <person name="Pepin K.H."/>
            <person name="Johnson M."/>
            <person name="Bhonagiri V."/>
            <person name="Nash W.E."/>
            <person name="Mardis E.R."/>
            <person name="Wilson R.K."/>
        </authorList>
    </citation>
    <scope>NUCLEOTIDE SEQUENCE [LARGE SCALE GENOMIC DNA]</scope>
    <source>
        <strain evidence="1 2">DSM 18228</strain>
    </source>
</reference>
<name>S0F691_9BACT</name>
<dbReference type="RefSeq" id="WP_008141360.1">
    <property type="nucleotide sequence ID" value="NZ_EQ973634.1"/>
</dbReference>
<dbReference type="GeneID" id="78405211"/>
<evidence type="ECO:0000313" key="1">
    <source>
        <dbReference type="EMBL" id="EEF75530.1"/>
    </source>
</evidence>
<dbReference type="Proteomes" id="UP000014073">
    <property type="component" value="Unassembled WGS sequence"/>
</dbReference>
<dbReference type="Pfam" id="PF15869">
    <property type="entry name" value="TolB_like"/>
    <property type="match status" value="1"/>
</dbReference>
<gene>
    <name evidence="1" type="ORF">BACCOPRO_01019</name>
</gene>
<dbReference type="EMBL" id="ACBW01000078">
    <property type="protein sequence ID" value="EEF75530.1"/>
    <property type="molecule type" value="Genomic_DNA"/>
</dbReference>
<keyword evidence="2" id="KW-1185">Reference proteome</keyword>
<dbReference type="AlphaFoldDB" id="S0F691"/>
<sequence length="359" mass="39751">MNMKISSYLLTVVVGVLLALLCGCTAEKKPESVSELFPVPISLSCSAESFVPEDSLAVVEGLACSGRNLVVYDLQSGESYVLFDALSGEYITRFGRIGQGPGEISSGSYGCLSDGRFVVFDDATKNVTAYDMDTLRNGARHSGFVWRQRYDIGDGQLSRLAFLGNGLFFGAGLLDSHYQYILFDSDNHIHDTAVEVYNSEDTSFDRYTRFLSNQGDLVMNCSGKRLACALNFSSNIDFLAVDEGKIRLVKSLRLKNPLYLPESSGGIYSASVTPESFWGYISLCSTDKYVYALYSDKKVMESGRCSSTVLVYDWDGNPVRSFQLDVPAFHIAADETDSRLFVSLMDEEHNWKISVYDLK</sequence>
<dbReference type="eggNOG" id="COG2834">
    <property type="taxonomic scope" value="Bacteria"/>
</dbReference>
<dbReference type="InterPro" id="IPR011044">
    <property type="entry name" value="Quino_amine_DH_bsu"/>
</dbReference>
<organism evidence="1 2">
    <name type="scientific">Phocaeicola coprophilus DSM 18228 = JCM 13818</name>
    <dbReference type="NCBI Taxonomy" id="547042"/>
    <lineage>
        <taxon>Bacteria</taxon>
        <taxon>Pseudomonadati</taxon>
        <taxon>Bacteroidota</taxon>
        <taxon>Bacteroidia</taxon>
        <taxon>Bacteroidales</taxon>
        <taxon>Bacteroidaceae</taxon>
        <taxon>Phocaeicola</taxon>
    </lineage>
</organism>